<gene>
    <name evidence="2" type="ORF">S12H4_29788</name>
</gene>
<reference evidence="2" key="1">
    <citation type="journal article" date="2014" name="Front. Microbiol.">
        <title>High frequency of phylogenetically diverse reductive dehalogenase-homologous genes in deep subseafloor sedimentary metagenomes.</title>
        <authorList>
            <person name="Kawai M."/>
            <person name="Futagami T."/>
            <person name="Toyoda A."/>
            <person name="Takaki Y."/>
            <person name="Nishi S."/>
            <person name="Hori S."/>
            <person name="Arai W."/>
            <person name="Tsubouchi T."/>
            <person name="Morono Y."/>
            <person name="Uchiyama I."/>
            <person name="Ito T."/>
            <person name="Fujiyama A."/>
            <person name="Inagaki F."/>
            <person name="Takami H."/>
        </authorList>
    </citation>
    <scope>NUCLEOTIDE SEQUENCE</scope>
    <source>
        <strain evidence="2">Expedition CK06-06</strain>
    </source>
</reference>
<sequence length="44" mass="4720">MQALAPEQELAPGQVREPVLEQGSGQVRAQAPAQEPVVRVPDSR</sequence>
<name>X1UJM4_9ZZZZ</name>
<accession>X1UJM4</accession>
<evidence type="ECO:0000313" key="2">
    <source>
        <dbReference type="EMBL" id="GAJ00091.1"/>
    </source>
</evidence>
<organism evidence="2">
    <name type="scientific">marine sediment metagenome</name>
    <dbReference type="NCBI Taxonomy" id="412755"/>
    <lineage>
        <taxon>unclassified sequences</taxon>
        <taxon>metagenomes</taxon>
        <taxon>ecological metagenomes</taxon>
    </lineage>
</organism>
<comment type="caution">
    <text evidence="2">The sequence shown here is derived from an EMBL/GenBank/DDBJ whole genome shotgun (WGS) entry which is preliminary data.</text>
</comment>
<dbReference type="AlphaFoldDB" id="X1UJM4"/>
<dbReference type="EMBL" id="BARW01017214">
    <property type="protein sequence ID" value="GAJ00091.1"/>
    <property type="molecule type" value="Genomic_DNA"/>
</dbReference>
<proteinExistence type="predicted"/>
<feature type="region of interest" description="Disordered" evidence="1">
    <location>
        <begin position="1"/>
        <end position="44"/>
    </location>
</feature>
<protein>
    <submittedName>
        <fullName evidence="2">Uncharacterized protein</fullName>
    </submittedName>
</protein>
<evidence type="ECO:0000256" key="1">
    <source>
        <dbReference type="SAM" id="MobiDB-lite"/>
    </source>
</evidence>